<protein>
    <recommendedName>
        <fullName evidence="2">DeoR-like transcriptional repressor C-terminal sensor domain-containing protein</fullName>
    </recommendedName>
</protein>
<dbReference type="InterPro" id="IPR037171">
    <property type="entry name" value="NagB/RpiA_transferase-like"/>
</dbReference>
<evidence type="ECO:0000256" key="1">
    <source>
        <dbReference type="SAM" id="MobiDB-lite"/>
    </source>
</evidence>
<proteinExistence type="predicted"/>
<feature type="compositionally biased region" description="Polar residues" evidence="1">
    <location>
        <begin position="8"/>
        <end position="19"/>
    </location>
</feature>
<feature type="region of interest" description="Disordered" evidence="1">
    <location>
        <begin position="1"/>
        <end position="22"/>
    </location>
</feature>
<name>A0A6C0P522_9BACL</name>
<feature type="domain" description="DeoR-like transcriptional repressor C-terminal sensor" evidence="2">
    <location>
        <begin position="25"/>
        <end position="62"/>
    </location>
</feature>
<gene>
    <name evidence="3" type="ORF">GZH47_24010</name>
</gene>
<dbReference type="Proteomes" id="UP000479114">
    <property type="component" value="Chromosome"/>
</dbReference>
<keyword evidence="4" id="KW-1185">Reference proteome</keyword>
<dbReference type="AlphaFoldDB" id="A0A6C0P522"/>
<evidence type="ECO:0000313" key="3">
    <source>
        <dbReference type="EMBL" id="QHW33557.1"/>
    </source>
</evidence>
<evidence type="ECO:0000259" key="2">
    <source>
        <dbReference type="Pfam" id="PF00455"/>
    </source>
</evidence>
<dbReference type="InterPro" id="IPR014036">
    <property type="entry name" value="DeoR-like_C"/>
</dbReference>
<organism evidence="3 4">
    <name type="scientific">Paenibacillus rhizovicinus</name>
    <dbReference type="NCBI Taxonomy" id="2704463"/>
    <lineage>
        <taxon>Bacteria</taxon>
        <taxon>Bacillati</taxon>
        <taxon>Bacillota</taxon>
        <taxon>Bacilli</taxon>
        <taxon>Bacillales</taxon>
        <taxon>Paenibacillaceae</taxon>
        <taxon>Paenibacillus</taxon>
    </lineage>
</organism>
<accession>A0A6C0P522</accession>
<sequence>MREPFEVRSSSSKANTRARTSPIEAVPEAASEVIVLADQSKVGVKAFAKIIPIDKVDVVVSDVGCPEAWQAELAKSGLNSMS</sequence>
<dbReference type="Pfam" id="PF00455">
    <property type="entry name" value="DeoRC"/>
    <property type="match status" value="1"/>
</dbReference>
<dbReference type="SUPFAM" id="SSF100950">
    <property type="entry name" value="NagB/RpiA/CoA transferase-like"/>
    <property type="match status" value="1"/>
</dbReference>
<evidence type="ECO:0000313" key="4">
    <source>
        <dbReference type="Proteomes" id="UP000479114"/>
    </source>
</evidence>
<dbReference type="EMBL" id="CP048286">
    <property type="protein sequence ID" value="QHW33557.1"/>
    <property type="molecule type" value="Genomic_DNA"/>
</dbReference>
<reference evidence="3 4" key="1">
    <citation type="submission" date="2020-02" db="EMBL/GenBank/DDBJ databases">
        <title>Paenibacillus sp. nov., isolated from rhizosphere soil of tomato.</title>
        <authorList>
            <person name="Weon H.-Y."/>
            <person name="Lee S.A."/>
        </authorList>
    </citation>
    <scope>NUCLEOTIDE SEQUENCE [LARGE SCALE GENOMIC DNA]</scope>
    <source>
        <strain evidence="3 4">14171R-81</strain>
    </source>
</reference>
<dbReference type="KEGG" id="prz:GZH47_24010"/>